<proteinExistence type="predicted"/>
<dbReference type="SUPFAM" id="SSF56672">
    <property type="entry name" value="DNA/RNA polymerases"/>
    <property type="match status" value="1"/>
</dbReference>
<dbReference type="STRING" id="946333.A4W93_18365"/>
<feature type="region of interest" description="Disordered" evidence="2">
    <location>
        <begin position="385"/>
        <end position="450"/>
    </location>
</feature>
<dbReference type="EMBL" id="CP015118">
    <property type="protein sequence ID" value="ARN21702.1"/>
    <property type="molecule type" value="Genomic_DNA"/>
</dbReference>
<evidence type="ECO:0000256" key="1">
    <source>
        <dbReference type="ARBA" id="ARBA00022763"/>
    </source>
</evidence>
<name>A0A1W6LBS1_9BURK</name>
<dbReference type="GO" id="GO:0006281">
    <property type="term" value="P:DNA repair"/>
    <property type="evidence" value="ECO:0007669"/>
    <property type="project" value="InterPro"/>
</dbReference>
<protein>
    <submittedName>
        <fullName evidence="3">Uncharacterized protein</fullName>
    </submittedName>
</protein>
<reference evidence="3 4" key="1">
    <citation type="submission" date="2016-04" db="EMBL/GenBank/DDBJ databases">
        <title>Complete genome sequence of natural rubber-degrading, novel Gram-negative bacterium, Rhizobacter gummiphilus strain NS21.</title>
        <authorList>
            <person name="Tabata M."/>
            <person name="Kasai D."/>
            <person name="Fukuda M."/>
        </authorList>
    </citation>
    <scope>NUCLEOTIDE SEQUENCE [LARGE SCALE GENOMIC DNA]</scope>
    <source>
        <strain evidence="3 4">NS21</strain>
    </source>
</reference>
<keyword evidence="1" id="KW-0227">DNA damage</keyword>
<dbReference type="InterPro" id="IPR050356">
    <property type="entry name" value="SulA_CellDiv_inhibitor"/>
</dbReference>
<dbReference type="CDD" id="cd03468">
    <property type="entry name" value="PolY_like"/>
    <property type="match status" value="1"/>
</dbReference>
<dbReference type="InterPro" id="IPR001126">
    <property type="entry name" value="UmuC"/>
</dbReference>
<dbReference type="PANTHER" id="PTHR35369:SF2">
    <property type="entry name" value="BLR3025 PROTEIN"/>
    <property type="match status" value="1"/>
</dbReference>
<dbReference type="Proteomes" id="UP000193427">
    <property type="component" value="Chromosome"/>
</dbReference>
<dbReference type="Gene3D" id="3.40.1170.60">
    <property type="match status" value="1"/>
</dbReference>
<sequence length="533" mass="58236">MLWIGLYLPWLSLEAFVATLPPEARGTPIALMHLHQVVSLNRAAHGLGVQRGMKRATALALAPQLLFGEAHEGRDAAALQAVAHAALAFSPVVCLSPPAGVLLEVSTTLRYFGGIDRLAQRLDDTLAPLGHRVFRARAPTAQGAALLSRWRDGVLCPDLATLQAALDDAPLPVLAAAQPHLETFLGMGLRQLGELRRLPRAGLARRFGEGLLDELDSASGDRPDPRESVVLPPAFDSEVELFARADTTDQLLHGAEVLLARLVVWLSARHAFVRRFQLVLRHEGRLRRAEGPSVTPVDVALAEPSRDAGHLQSLLRERLAAFVLPAPTLELALHAHDIAQQPPPNTELFPTPRNEREGLVRLIERLQARLGPARVQRLVRVPDHRPDRCAHTMPYEPGAAPRAPEPVVTSRRPVRRQARGAAERAAASSAPTKPPVPLAHPLEPERPAPSMRPVWLMPEPVPLAERQSRPLLDGQVLQLLCGPERIEAGWWDEGLAERDYFIAGTAEGALVWVYRARLPLSGGEGWFLQGRFG</sequence>
<evidence type="ECO:0000313" key="4">
    <source>
        <dbReference type="Proteomes" id="UP000193427"/>
    </source>
</evidence>
<accession>A0A1W6LBS1</accession>
<evidence type="ECO:0000313" key="3">
    <source>
        <dbReference type="EMBL" id="ARN21702.1"/>
    </source>
</evidence>
<dbReference type="PANTHER" id="PTHR35369">
    <property type="entry name" value="BLR3025 PROTEIN-RELATED"/>
    <property type="match status" value="1"/>
</dbReference>
<dbReference type="InterPro" id="IPR043502">
    <property type="entry name" value="DNA/RNA_pol_sf"/>
</dbReference>
<organism evidence="3 4">
    <name type="scientific">Piscinibacter gummiphilus</name>
    <dbReference type="NCBI Taxonomy" id="946333"/>
    <lineage>
        <taxon>Bacteria</taxon>
        <taxon>Pseudomonadati</taxon>
        <taxon>Pseudomonadota</taxon>
        <taxon>Betaproteobacteria</taxon>
        <taxon>Burkholderiales</taxon>
        <taxon>Sphaerotilaceae</taxon>
        <taxon>Piscinibacter</taxon>
    </lineage>
</organism>
<evidence type="ECO:0000256" key="2">
    <source>
        <dbReference type="SAM" id="MobiDB-lite"/>
    </source>
</evidence>
<gene>
    <name evidence="3" type="ORF">A4W93_18365</name>
</gene>
<dbReference type="RefSeq" id="WP_099959932.1">
    <property type="nucleotide sequence ID" value="NZ_BSPR01000011.1"/>
</dbReference>
<dbReference type="OrthoDB" id="625722at2"/>
<dbReference type="Pfam" id="PF00817">
    <property type="entry name" value="IMS"/>
    <property type="match status" value="1"/>
</dbReference>
<dbReference type="AlphaFoldDB" id="A0A1W6LBS1"/>
<keyword evidence="4" id="KW-1185">Reference proteome</keyword>
<dbReference type="KEGG" id="rgu:A4W93_18365"/>
<feature type="compositionally biased region" description="Low complexity" evidence="2">
    <location>
        <begin position="419"/>
        <end position="430"/>
    </location>
</feature>